<dbReference type="AlphaFoldDB" id="A0A7M7T364"/>
<dbReference type="Proteomes" id="UP000007110">
    <property type="component" value="Unassembled WGS sequence"/>
</dbReference>
<dbReference type="PANTHER" id="PTHR10300">
    <property type="entry name" value="CALCIPRESSIN"/>
    <property type="match status" value="1"/>
</dbReference>
<dbReference type="SUPFAM" id="SSF54928">
    <property type="entry name" value="RNA-binding domain, RBD"/>
    <property type="match status" value="1"/>
</dbReference>
<dbReference type="FunFam" id="3.30.70.330:FF:001827">
    <property type="match status" value="1"/>
</dbReference>
<protein>
    <recommendedName>
        <fullName evidence="5">Calcipressin-2</fullName>
    </recommendedName>
</protein>
<dbReference type="CDD" id="cd12434">
    <property type="entry name" value="RRM_RCAN_like"/>
    <property type="match status" value="1"/>
</dbReference>
<dbReference type="InterPro" id="IPR012677">
    <property type="entry name" value="Nucleotide-bd_a/b_plait_sf"/>
</dbReference>
<dbReference type="Pfam" id="PF04847">
    <property type="entry name" value="Calcipressin"/>
    <property type="match status" value="1"/>
</dbReference>
<sequence length="206" mass="22812">MDAVNGESSERQRTSRQSTGEFQYSELPVALIATNVSECVFTDDKERAAFEEMCSVYGERVEFHYLPSFRRIRVTYGSPEEAVGARIALHSKDICGSIVNFYFAQTKILKDSNPSLELPEPVRQFLISPPASPPIGWEPVPESEPVIDYDLLAALANLAPGETHELHPAQGNKPSIVVEPCDDPKAKRPVPSKIQQTKRPDLPCSS</sequence>
<evidence type="ECO:0000313" key="3">
    <source>
        <dbReference type="EnsemblMetazoa" id="XP_030850531"/>
    </source>
</evidence>
<reference evidence="4" key="1">
    <citation type="submission" date="2015-02" db="EMBL/GenBank/DDBJ databases">
        <title>Genome sequencing for Strongylocentrotus purpuratus.</title>
        <authorList>
            <person name="Murali S."/>
            <person name="Liu Y."/>
            <person name="Vee V."/>
            <person name="English A."/>
            <person name="Wang M."/>
            <person name="Skinner E."/>
            <person name="Han Y."/>
            <person name="Muzny D.M."/>
            <person name="Worley K.C."/>
            <person name="Gibbs R.A."/>
        </authorList>
    </citation>
    <scope>NUCLEOTIDE SEQUENCE</scope>
</reference>
<dbReference type="GO" id="GO:0019722">
    <property type="term" value="P:calcium-mediated signaling"/>
    <property type="evidence" value="ECO:0000318"/>
    <property type="project" value="GO_Central"/>
</dbReference>
<dbReference type="FunCoup" id="A0A7M7T364">
    <property type="interactions" value="675"/>
</dbReference>
<dbReference type="EnsemblMetazoa" id="XM_030994671">
    <property type="protein sequence ID" value="XP_030850531"/>
    <property type="gene ID" value="LOC580232"/>
</dbReference>
<dbReference type="GO" id="GO:0003676">
    <property type="term" value="F:nucleic acid binding"/>
    <property type="evidence" value="ECO:0007669"/>
    <property type="project" value="InterPro"/>
</dbReference>
<dbReference type="InterPro" id="IPR006931">
    <property type="entry name" value="Calcipressin"/>
</dbReference>
<evidence type="ECO:0000313" key="4">
    <source>
        <dbReference type="Proteomes" id="UP000007110"/>
    </source>
</evidence>
<dbReference type="GO" id="GO:0005634">
    <property type="term" value="C:nucleus"/>
    <property type="evidence" value="ECO:0000318"/>
    <property type="project" value="GO_Central"/>
</dbReference>
<dbReference type="GeneID" id="580232"/>
<dbReference type="KEGG" id="spu:580232"/>
<comment type="similarity">
    <text evidence="1">Belongs to the RCAN family.</text>
</comment>
<feature type="region of interest" description="Disordered" evidence="2">
    <location>
        <begin position="163"/>
        <end position="206"/>
    </location>
</feature>
<dbReference type="PANTHER" id="PTHR10300:SF14">
    <property type="entry name" value="PROTEIN SARAH"/>
    <property type="match status" value="1"/>
</dbReference>
<evidence type="ECO:0008006" key="5">
    <source>
        <dbReference type="Google" id="ProtNLM"/>
    </source>
</evidence>
<dbReference type="OrthoDB" id="17212at2759"/>
<evidence type="ECO:0000256" key="1">
    <source>
        <dbReference type="ARBA" id="ARBA00008209"/>
    </source>
</evidence>
<dbReference type="GO" id="GO:0005737">
    <property type="term" value="C:cytoplasm"/>
    <property type="evidence" value="ECO:0000318"/>
    <property type="project" value="GO_Central"/>
</dbReference>
<keyword evidence="4" id="KW-1185">Reference proteome</keyword>
<organism evidence="3 4">
    <name type="scientific">Strongylocentrotus purpuratus</name>
    <name type="common">Purple sea urchin</name>
    <dbReference type="NCBI Taxonomy" id="7668"/>
    <lineage>
        <taxon>Eukaryota</taxon>
        <taxon>Metazoa</taxon>
        <taxon>Echinodermata</taxon>
        <taxon>Eleutherozoa</taxon>
        <taxon>Echinozoa</taxon>
        <taxon>Echinoidea</taxon>
        <taxon>Euechinoidea</taxon>
        <taxon>Echinacea</taxon>
        <taxon>Camarodonta</taxon>
        <taxon>Echinidea</taxon>
        <taxon>Strongylocentrotidae</taxon>
        <taxon>Strongylocentrotus</taxon>
    </lineage>
</organism>
<dbReference type="GO" id="GO:0008597">
    <property type="term" value="F:calcium-dependent protein serine/threonine phosphatase regulator activity"/>
    <property type="evidence" value="ECO:0000318"/>
    <property type="project" value="GO_Central"/>
</dbReference>
<evidence type="ECO:0000256" key="2">
    <source>
        <dbReference type="SAM" id="MobiDB-lite"/>
    </source>
</evidence>
<feature type="region of interest" description="Disordered" evidence="2">
    <location>
        <begin position="1"/>
        <end position="20"/>
    </location>
</feature>
<dbReference type="InParanoid" id="A0A7M7T364"/>
<proteinExistence type="inferred from homology"/>
<name>A0A7M7T364_STRPU</name>
<accession>A0A7M7T364</accession>
<dbReference type="OMA" id="DMHRERF"/>
<dbReference type="RefSeq" id="XP_030850531.1">
    <property type="nucleotide sequence ID" value="XM_030994671.1"/>
</dbReference>
<reference evidence="3" key="2">
    <citation type="submission" date="2021-01" db="UniProtKB">
        <authorList>
            <consortium name="EnsemblMetazoa"/>
        </authorList>
    </citation>
    <scope>IDENTIFICATION</scope>
</reference>
<dbReference type="InterPro" id="IPR035979">
    <property type="entry name" value="RBD_domain_sf"/>
</dbReference>
<dbReference type="Gene3D" id="3.30.70.330">
    <property type="match status" value="1"/>
</dbReference>